<dbReference type="InterPro" id="IPR003131">
    <property type="entry name" value="T1-type_BTB"/>
</dbReference>
<evidence type="ECO:0000259" key="2">
    <source>
        <dbReference type="SMART" id="SM00225"/>
    </source>
</evidence>
<dbReference type="InterPro" id="IPR051082">
    <property type="entry name" value="Pentapeptide-BTB/POZ_domain"/>
</dbReference>
<dbReference type="SUPFAM" id="SSF54695">
    <property type="entry name" value="POZ domain"/>
    <property type="match status" value="1"/>
</dbReference>
<dbReference type="EMBL" id="VAHF01000003">
    <property type="protein sequence ID" value="TXG66388.1"/>
    <property type="molecule type" value="Genomic_DNA"/>
</dbReference>
<dbReference type="GO" id="GO:0051260">
    <property type="term" value="P:protein homooligomerization"/>
    <property type="evidence" value="ECO:0007669"/>
    <property type="project" value="InterPro"/>
</dbReference>
<comment type="pathway">
    <text evidence="1">Protein modification; protein ubiquitination.</text>
</comment>
<dbReference type="UniPathway" id="UPA00143"/>
<sequence>MAKEVSDSTSMVRLNIGGKKFCTTLDTLTHREPDSMLAAMFSGRHTVSRDTEKGYVFVDRDGKFFRHILNWLRDGAIPTLTGSKYLELLREAEYYQLLGLIEKINAVVIKTKEENEVDAELTRTDIIKCIQSEKVRFRGINLSGLDLSKLDLSYVDFSYACLKGVFFSRAYLQCAKFRDVDAEGSIFHNATLRECEFTGANLRGALLAGANLQSANLQGNFHLYITLISYAFHCLINACLIDCSFCGADLRSAHLQTADLTNANLEGANLEGANLKGAKLNNANLKGANLQRAYLRHVNLRDTQLEGARLDGANLLGAIR</sequence>
<keyword evidence="4" id="KW-1185">Reference proteome</keyword>
<dbReference type="PANTHER" id="PTHR14136:SF17">
    <property type="entry name" value="BTB_POZ DOMAIN-CONTAINING PROTEIN KCTD9"/>
    <property type="match status" value="1"/>
</dbReference>
<dbReference type="Gene3D" id="3.30.710.10">
    <property type="entry name" value="Potassium Channel Kv1.1, Chain A"/>
    <property type="match status" value="1"/>
</dbReference>
<dbReference type="Pfam" id="PF02214">
    <property type="entry name" value="BTB_2"/>
    <property type="match status" value="1"/>
</dbReference>
<dbReference type="Gene3D" id="2.160.20.80">
    <property type="entry name" value="E3 ubiquitin-protein ligase SopA"/>
    <property type="match status" value="2"/>
</dbReference>
<dbReference type="SMART" id="SM00225">
    <property type="entry name" value="BTB"/>
    <property type="match status" value="1"/>
</dbReference>
<accession>A0A5C7IB66</accession>
<comment type="caution">
    <text evidence="3">The sequence shown here is derived from an EMBL/GenBank/DDBJ whole genome shotgun (WGS) entry which is preliminary data.</text>
</comment>
<protein>
    <recommendedName>
        <fullName evidence="2">BTB domain-containing protein</fullName>
    </recommendedName>
</protein>
<evidence type="ECO:0000313" key="4">
    <source>
        <dbReference type="Proteomes" id="UP000323000"/>
    </source>
</evidence>
<dbReference type="OrthoDB" id="2414723at2759"/>
<evidence type="ECO:0000313" key="3">
    <source>
        <dbReference type="EMBL" id="TXG66388.1"/>
    </source>
</evidence>
<reference evidence="4" key="1">
    <citation type="journal article" date="2019" name="Gigascience">
        <title>De novo genome assembly of the endangered Acer yangbiense, a plant species with extremely small populations endemic to Yunnan Province, China.</title>
        <authorList>
            <person name="Yang J."/>
            <person name="Wariss H.M."/>
            <person name="Tao L."/>
            <person name="Zhang R."/>
            <person name="Yun Q."/>
            <person name="Hollingsworth P."/>
            <person name="Dao Z."/>
            <person name="Luo G."/>
            <person name="Guo H."/>
            <person name="Ma Y."/>
            <person name="Sun W."/>
        </authorList>
    </citation>
    <scope>NUCLEOTIDE SEQUENCE [LARGE SCALE GENOMIC DNA]</scope>
    <source>
        <strain evidence="4">cv. Malutang</strain>
    </source>
</reference>
<dbReference type="InterPro" id="IPR000210">
    <property type="entry name" value="BTB/POZ_dom"/>
</dbReference>
<gene>
    <name evidence="3" type="ORF">EZV62_007663</name>
</gene>
<dbReference type="Pfam" id="PF00805">
    <property type="entry name" value="Pentapeptide"/>
    <property type="match status" value="3"/>
</dbReference>
<dbReference type="GO" id="GO:0016567">
    <property type="term" value="P:protein ubiquitination"/>
    <property type="evidence" value="ECO:0007669"/>
    <property type="project" value="UniProtKB-UniPathway"/>
</dbReference>
<dbReference type="InterPro" id="IPR011333">
    <property type="entry name" value="SKP1/BTB/POZ_sf"/>
</dbReference>
<organism evidence="3 4">
    <name type="scientific">Acer yangbiense</name>
    <dbReference type="NCBI Taxonomy" id="1000413"/>
    <lineage>
        <taxon>Eukaryota</taxon>
        <taxon>Viridiplantae</taxon>
        <taxon>Streptophyta</taxon>
        <taxon>Embryophyta</taxon>
        <taxon>Tracheophyta</taxon>
        <taxon>Spermatophyta</taxon>
        <taxon>Magnoliopsida</taxon>
        <taxon>eudicotyledons</taxon>
        <taxon>Gunneridae</taxon>
        <taxon>Pentapetalae</taxon>
        <taxon>rosids</taxon>
        <taxon>malvids</taxon>
        <taxon>Sapindales</taxon>
        <taxon>Sapindaceae</taxon>
        <taxon>Hippocastanoideae</taxon>
        <taxon>Acereae</taxon>
        <taxon>Acer</taxon>
    </lineage>
</organism>
<dbReference type="InterPro" id="IPR001646">
    <property type="entry name" value="5peptide_repeat"/>
</dbReference>
<feature type="domain" description="BTB" evidence="2">
    <location>
        <begin position="10"/>
        <end position="112"/>
    </location>
</feature>
<dbReference type="AlphaFoldDB" id="A0A5C7IB66"/>
<proteinExistence type="predicted"/>
<dbReference type="PANTHER" id="PTHR14136">
    <property type="entry name" value="BTB_POZ DOMAIN-CONTAINING PROTEIN KCTD9"/>
    <property type="match status" value="1"/>
</dbReference>
<evidence type="ECO:0000256" key="1">
    <source>
        <dbReference type="ARBA" id="ARBA00004906"/>
    </source>
</evidence>
<name>A0A5C7IB66_9ROSI</name>
<dbReference type="Proteomes" id="UP000323000">
    <property type="component" value="Chromosome 3"/>
</dbReference>
<dbReference type="SUPFAM" id="SSF141571">
    <property type="entry name" value="Pentapeptide repeat-like"/>
    <property type="match status" value="2"/>
</dbReference>